<feature type="compositionally biased region" description="Pro residues" evidence="3">
    <location>
        <begin position="474"/>
        <end position="484"/>
    </location>
</feature>
<evidence type="ECO:0000256" key="3">
    <source>
        <dbReference type="SAM" id="MobiDB-lite"/>
    </source>
</evidence>
<feature type="region of interest" description="Disordered" evidence="3">
    <location>
        <begin position="117"/>
        <end position="138"/>
    </location>
</feature>
<dbReference type="AlphaFoldDB" id="A0A172MLG1"/>
<evidence type="ECO:0000256" key="1">
    <source>
        <dbReference type="ARBA" id="ARBA00023054"/>
    </source>
</evidence>
<accession>A0A172MLG1</accession>
<dbReference type="PANTHER" id="PTHR31342:SF16">
    <property type="entry name" value="TALIN_MIDDLE DOMAIN-CONTAINING PROTEIN"/>
    <property type="match status" value="1"/>
</dbReference>
<feature type="compositionally biased region" description="Basic and acidic residues" evidence="3">
    <location>
        <begin position="117"/>
        <end position="131"/>
    </location>
</feature>
<feature type="region of interest" description="Disordered" evidence="3">
    <location>
        <begin position="373"/>
        <end position="495"/>
    </location>
</feature>
<reference evidence="4" key="1">
    <citation type="journal article" date="2016" name="Funct. Integr. Genomics">
        <title>Structural organization of fatty acid desaturase loci in linseed lines with contrasting linolenic acid contents.</title>
        <authorList>
            <person name="Thambugala D."/>
            <person name="Ragupathy R."/>
            <person name="Cloutier S."/>
        </authorList>
    </citation>
    <scope>NUCLEOTIDE SEQUENCE</scope>
</reference>
<feature type="coiled-coil region" evidence="2">
    <location>
        <begin position="672"/>
        <end position="699"/>
    </location>
</feature>
<sequence length="893" mass="100042">MPNTLTLLQLEEEEKKRQDDEEEEEEEEEEEDEDDHHDDNNSHIIIPSTEDTNEQQIFVSRSRSATYRLRKASLNLRFLLGPLARKRSQPAATMPTGILCGISPFPSGRKHFHLHQAEAGRGESSKSEKKNQVAGPKQQIGWVRSRRSTTAMFVLMMDLRKKINLFRGIFDLPTCDVSASINQLVTDTMGDLHNLYPEIMPIKKLSDIKQGISIHEVLIYLCGALRSVGDSWGTTNHEWMNEATFYKQNNMDELSSEQLVDLALATLNCLIKIQTEDSEATIEEYDHSKDIVPYGKSLLKSCSESNIPFSVASPVKPPTSFLPEISCDSPKAKEFSNLYCSSPLLRFLSFQSVGKLSRVDIKKLPFHLFPHGISHGHHKNNVSKHRAEGKQPDGEPILEMDGSQSSEGEIDSDDETRESSVTDTIPTTVQAKELAMLSEEPMSSELVSEASVPPPPPPPQPPPSTTRIKMPRGSQPPKPPPLPPLHRVSQLQPLATELPLQTPVLKSQAATASISLQLSPHTAEETEKPSSSSVPHPPPPPQKTSDSEKPTSSRSSSLRIPRTTQAMHSSPSLPRTSSNGSASNCMEAPSQGITPPPPPPGGAKLLRPRRAQSKLKRSSQMGNLYRALKGKVEGGNQIRRQNGKGNPNSNNAGGKQGMADALAEITKRSAYFQQIQEDVQTYEEEINRLKRELSSFKTKDMTELVNFYKYVESVLENLTDESQVLVRFEGFPQKKLEVTRSAAALYCKLKGVVTDLQAWKIGSPLERLLDRIERYFSKMNGELDAFERIKEEECKKFKSHNIEFDLQILVQIKEAVVDLSSNCMELAMKERRDAEKSGAQPSKACCKTLWRAFQFAFRVYTFAGGHDDRADRLTRELAKQIEEDYRWMQENHL</sequence>
<dbReference type="InterPro" id="IPR040265">
    <property type="entry name" value="CHUP1/IPGA1-like"/>
</dbReference>
<name>A0A172MLG1_LINUS</name>
<evidence type="ECO:0000256" key="2">
    <source>
        <dbReference type="SAM" id="Coils"/>
    </source>
</evidence>
<organism evidence="4">
    <name type="scientific">Linum usitatissimum</name>
    <name type="common">Flax</name>
    <name type="synonym">Linum humile</name>
    <dbReference type="NCBI Taxonomy" id="4006"/>
    <lineage>
        <taxon>Eukaryota</taxon>
        <taxon>Viridiplantae</taxon>
        <taxon>Streptophyta</taxon>
        <taxon>Embryophyta</taxon>
        <taxon>Tracheophyta</taxon>
        <taxon>Spermatophyta</taxon>
        <taxon>Magnoliopsida</taxon>
        <taxon>eudicotyledons</taxon>
        <taxon>Gunneridae</taxon>
        <taxon>Pentapetalae</taxon>
        <taxon>rosids</taxon>
        <taxon>fabids</taxon>
        <taxon>Malpighiales</taxon>
        <taxon>Linaceae</taxon>
        <taxon>Linum</taxon>
    </lineage>
</organism>
<evidence type="ECO:0000313" key="4">
    <source>
        <dbReference type="EMBL" id="AND01155.1"/>
    </source>
</evidence>
<protein>
    <submittedName>
        <fullName evidence="4">Putative hydroxyproline-rich glycoprotein</fullName>
    </submittedName>
</protein>
<feature type="compositionally biased region" description="Acidic residues" evidence="3">
    <location>
        <begin position="20"/>
        <end position="36"/>
    </location>
</feature>
<feature type="compositionally biased region" description="Polar residues" evidence="3">
    <location>
        <begin position="552"/>
        <end position="584"/>
    </location>
</feature>
<proteinExistence type="predicted"/>
<feature type="compositionally biased region" description="Basic residues" evidence="3">
    <location>
        <begin position="374"/>
        <end position="384"/>
    </location>
</feature>
<dbReference type="EMBL" id="KX018623">
    <property type="protein sequence ID" value="AND01155.1"/>
    <property type="molecule type" value="Genomic_DNA"/>
</dbReference>
<feature type="region of interest" description="Disordered" evidence="3">
    <location>
        <begin position="507"/>
        <end position="656"/>
    </location>
</feature>
<feature type="compositionally biased region" description="Polar residues" evidence="3">
    <location>
        <begin position="419"/>
        <end position="430"/>
    </location>
</feature>
<feature type="compositionally biased region" description="Pro residues" evidence="3">
    <location>
        <begin position="452"/>
        <end position="464"/>
    </location>
</feature>
<feature type="compositionally biased region" description="Basic residues" evidence="3">
    <location>
        <begin position="606"/>
        <end position="617"/>
    </location>
</feature>
<feature type="compositionally biased region" description="Polar residues" evidence="3">
    <location>
        <begin position="638"/>
        <end position="653"/>
    </location>
</feature>
<feature type="compositionally biased region" description="Polar residues" evidence="3">
    <location>
        <begin position="507"/>
        <end position="520"/>
    </location>
</feature>
<dbReference type="PANTHER" id="PTHR31342">
    <property type="entry name" value="PROTEIN CHUP1, CHLOROPLASTIC"/>
    <property type="match status" value="1"/>
</dbReference>
<feature type="region of interest" description="Disordered" evidence="3">
    <location>
        <begin position="1"/>
        <end position="55"/>
    </location>
</feature>
<keyword evidence="1 2" id="KW-0175">Coiled coil</keyword>